<evidence type="ECO:0000256" key="2">
    <source>
        <dbReference type="ARBA" id="ARBA00004496"/>
    </source>
</evidence>
<dbReference type="InterPro" id="IPR029055">
    <property type="entry name" value="Ntn_hydrolases_N"/>
</dbReference>
<dbReference type="GO" id="GO:0005634">
    <property type="term" value="C:nucleus"/>
    <property type="evidence" value="ECO:0007669"/>
    <property type="project" value="UniProtKB-SubCell"/>
</dbReference>
<evidence type="ECO:0000256" key="1">
    <source>
        <dbReference type="ARBA" id="ARBA00004123"/>
    </source>
</evidence>
<dbReference type="GO" id="GO:0006511">
    <property type="term" value="P:ubiquitin-dependent protein catabolic process"/>
    <property type="evidence" value="ECO:0007669"/>
    <property type="project" value="InterPro"/>
</dbReference>
<evidence type="ECO:0000256" key="5">
    <source>
        <dbReference type="ARBA" id="ARBA00023242"/>
    </source>
</evidence>
<dbReference type="GO" id="GO:0005737">
    <property type="term" value="C:cytoplasm"/>
    <property type="evidence" value="ECO:0007669"/>
    <property type="project" value="UniProtKB-SubCell"/>
</dbReference>
<dbReference type="InterPro" id="IPR000426">
    <property type="entry name" value="Proteasome_asu_N"/>
</dbReference>
<sequence>MNETIPSQKILRFRKYARNEYLVLCAYASLTRPASTTTMSRTSYDRYLTVFSPEGRLYQVEYAFKAISGSGHTAIAVRGKDTSVVITQRKVPDKLLDASTVTHLFSITPTIGCVMTGLIADARAQVYKARAEAAEFRYKYGYEITPDTLARRMANINQVYTQRAAMRPLGISMILIGIDAEFGPQCFKLDPAGFFVGFHATAAGQKQQEAMNHLEKKWKKLDSGRGADDAAKAGKGLSRAAVIEMAIEAMSTVHATDYKPAEIEIGIVSEAEEEDAKTRGQWRVMGEAEIEHHLLAYAEKD</sequence>
<dbReference type="InterPro" id="IPR001353">
    <property type="entry name" value="Proteasome_sua/b"/>
</dbReference>
<dbReference type="Proteomes" id="UP000620124">
    <property type="component" value="Unassembled WGS sequence"/>
</dbReference>
<dbReference type="SMART" id="SM00948">
    <property type="entry name" value="Proteasome_A_N"/>
    <property type="match status" value="1"/>
</dbReference>
<evidence type="ECO:0000256" key="6">
    <source>
        <dbReference type="PROSITE-ProRule" id="PRU00808"/>
    </source>
</evidence>
<evidence type="ECO:0000259" key="7">
    <source>
        <dbReference type="PROSITE" id="PS00388"/>
    </source>
</evidence>
<dbReference type="SUPFAM" id="SSF56235">
    <property type="entry name" value="N-terminal nucleophile aminohydrolases (Ntn hydrolases)"/>
    <property type="match status" value="1"/>
</dbReference>
<reference evidence="8" key="1">
    <citation type="submission" date="2020-05" db="EMBL/GenBank/DDBJ databases">
        <title>Mycena genomes resolve the evolution of fungal bioluminescence.</title>
        <authorList>
            <person name="Tsai I.J."/>
        </authorList>
    </citation>
    <scope>NUCLEOTIDE SEQUENCE</scope>
    <source>
        <strain evidence="8">CCC161011</strain>
    </source>
</reference>
<dbReference type="AlphaFoldDB" id="A0A8H6YEX2"/>
<dbReference type="PANTHER" id="PTHR11599">
    <property type="entry name" value="PROTEASOME SUBUNIT ALPHA/BETA"/>
    <property type="match status" value="1"/>
</dbReference>
<protein>
    <submittedName>
        <fullName evidence="8">Proteasome subunit alpha type</fullName>
    </submittedName>
</protein>
<dbReference type="Pfam" id="PF10584">
    <property type="entry name" value="Proteasome_A_N"/>
    <property type="match status" value="1"/>
</dbReference>
<keyword evidence="9" id="KW-1185">Reference proteome</keyword>
<keyword evidence="3" id="KW-0963">Cytoplasm</keyword>
<evidence type="ECO:0000313" key="8">
    <source>
        <dbReference type="EMBL" id="KAF7356765.1"/>
    </source>
</evidence>
<dbReference type="GO" id="GO:0019773">
    <property type="term" value="C:proteasome core complex, alpha-subunit complex"/>
    <property type="evidence" value="ECO:0007669"/>
    <property type="project" value="UniProtKB-UniRule"/>
</dbReference>
<evidence type="ECO:0000313" key="9">
    <source>
        <dbReference type="Proteomes" id="UP000620124"/>
    </source>
</evidence>
<dbReference type="InterPro" id="IPR023332">
    <property type="entry name" value="Proteasome_alpha-type"/>
</dbReference>
<evidence type="ECO:0000256" key="3">
    <source>
        <dbReference type="ARBA" id="ARBA00022490"/>
    </source>
</evidence>
<dbReference type="OrthoDB" id="431557at2759"/>
<keyword evidence="5" id="KW-0539">Nucleus</keyword>
<keyword evidence="4 6" id="KW-0647">Proteasome</keyword>
<dbReference type="PROSITE" id="PS00388">
    <property type="entry name" value="PROTEASOME_ALPHA_1"/>
    <property type="match status" value="1"/>
</dbReference>
<dbReference type="InterPro" id="IPR050115">
    <property type="entry name" value="Proteasome_alpha"/>
</dbReference>
<dbReference type="InterPro" id="IPR034642">
    <property type="entry name" value="Proteasome_subunit_alpha6"/>
</dbReference>
<dbReference type="Gene3D" id="3.60.20.10">
    <property type="entry name" value="Glutamine Phosphoribosylpyrophosphate, subunit 1, domain 1"/>
    <property type="match status" value="1"/>
</dbReference>
<accession>A0A8H6YEX2</accession>
<proteinExistence type="inferred from homology"/>
<dbReference type="CDD" id="cd03754">
    <property type="entry name" value="proteasome_alpha_type_6"/>
    <property type="match status" value="1"/>
</dbReference>
<dbReference type="Pfam" id="PF00227">
    <property type="entry name" value="Proteasome"/>
    <property type="match status" value="1"/>
</dbReference>
<name>A0A8H6YEX2_9AGAR</name>
<gene>
    <name evidence="8" type="ORF">MVEN_01011600</name>
</gene>
<feature type="domain" description="Proteasome alpha-type subunits" evidence="7">
    <location>
        <begin position="44"/>
        <end position="66"/>
    </location>
</feature>
<comment type="subcellular location">
    <subcellularLocation>
        <location evidence="2">Cytoplasm</location>
    </subcellularLocation>
    <subcellularLocation>
        <location evidence="1">Nucleus</location>
    </subcellularLocation>
</comment>
<comment type="similarity">
    <text evidence="6">Belongs to the peptidase T1A family.</text>
</comment>
<comment type="caution">
    <text evidence="8">The sequence shown here is derived from an EMBL/GenBank/DDBJ whole genome shotgun (WGS) entry which is preliminary data.</text>
</comment>
<organism evidence="8 9">
    <name type="scientific">Mycena venus</name>
    <dbReference type="NCBI Taxonomy" id="2733690"/>
    <lineage>
        <taxon>Eukaryota</taxon>
        <taxon>Fungi</taxon>
        <taxon>Dikarya</taxon>
        <taxon>Basidiomycota</taxon>
        <taxon>Agaricomycotina</taxon>
        <taxon>Agaricomycetes</taxon>
        <taxon>Agaricomycetidae</taxon>
        <taxon>Agaricales</taxon>
        <taxon>Marasmiineae</taxon>
        <taxon>Mycenaceae</taxon>
        <taxon>Mycena</taxon>
    </lineage>
</organism>
<dbReference type="PROSITE" id="PS51475">
    <property type="entry name" value="PROTEASOME_ALPHA_2"/>
    <property type="match status" value="1"/>
</dbReference>
<dbReference type="EMBL" id="JACAZI010000007">
    <property type="protein sequence ID" value="KAF7356765.1"/>
    <property type="molecule type" value="Genomic_DNA"/>
</dbReference>
<evidence type="ECO:0000256" key="4">
    <source>
        <dbReference type="ARBA" id="ARBA00022942"/>
    </source>
</evidence>